<keyword evidence="3" id="KW-1185">Reference proteome</keyword>
<dbReference type="Gene3D" id="1.20.58.220">
    <property type="entry name" value="Phosphate transport system protein phou homolog 2, domain 2"/>
    <property type="match status" value="1"/>
</dbReference>
<proteinExistence type="inferred from homology"/>
<organism evidence="2 3">
    <name type="scientific">Faecalibacter macacae</name>
    <dbReference type="NCBI Taxonomy" id="1859289"/>
    <lineage>
        <taxon>Bacteria</taxon>
        <taxon>Pseudomonadati</taxon>
        <taxon>Bacteroidota</taxon>
        <taxon>Flavobacteriia</taxon>
        <taxon>Flavobacteriales</taxon>
        <taxon>Weeksellaceae</taxon>
        <taxon>Faecalibacter</taxon>
    </lineage>
</organism>
<sequence>MSVNSFFKLFTPRDKTFFPLFEESSKSLVELAELLHECVNAPLEEREDYFTKIANLESKIEFLTQKTNLELGRNFITPFDREDIYSLIKSIDYVADNLNGAANRIKIYQVEKITKSIRKITAVNLEACQLIVEGIDNIKDFKDLNRVFEICERINKLENKSDRIFDKAVQEIFENETDAKNIIKYKEVLSSLESATDKCKSVANVLEAVAVKHS</sequence>
<dbReference type="OrthoDB" id="9797568at2"/>
<dbReference type="PANTHER" id="PTHR37298">
    <property type="entry name" value="UPF0111 PROTEIN YKAA"/>
    <property type="match status" value="1"/>
</dbReference>
<dbReference type="AlphaFoldDB" id="A0A3L9MIU3"/>
<accession>A0A3L9MIU3</accession>
<dbReference type="EMBL" id="RDOJ01000001">
    <property type="protein sequence ID" value="RLZ12751.1"/>
    <property type="molecule type" value="Genomic_DNA"/>
</dbReference>
<evidence type="ECO:0000256" key="1">
    <source>
        <dbReference type="ARBA" id="ARBA00008591"/>
    </source>
</evidence>
<dbReference type="Pfam" id="PF01865">
    <property type="entry name" value="PhoU_div"/>
    <property type="match status" value="1"/>
</dbReference>
<dbReference type="InterPro" id="IPR018445">
    <property type="entry name" value="Put_Phosphate_transp_reg"/>
</dbReference>
<dbReference type="RefSeq" id="WP_121933330.1">
    <property type="nucleotide sequence ID" value="NZ_RDOJ01000001.1"/>
</dbReference>
<protein>
    <submittedName>
        <fullName evidence="2">DUF47 family protein</fullName>
    </submittedName>
</protein>
<comment type="caution">
    <text evidence="2">The sequence shown here is derived from an EMBL/GenBank/DDBJ whole genome shotgun (WGS) entry which is preliminary data.</text>
</comment>
<evidence type="ECO:0000313" key="3">
    <source>
        <dbReference type="Proteomes" id="UP000275348"/>
    </source>
</evidence>
<name>A0A3L9MIU3_9FLAO</name>
<dbReference type="PANTHER" id="PTHR37298:SF1">
    <property type="entry name" value="UPF0111 PROTEIN YKAA"/>
    <property type="match status" value="1"/>
</dbReference>
<dbReference type="InterPro" id="IPR052912">
    <property type="entry name" value="UPF0111_domain"/>
</dbReference>
<gene>
    <name evidence="2" type="ORF">EAH69_00950</name>
</gene>
<dbReference type="SUPFAM" id="SSF109755">
    <property type="entry name" value="PhoU-like"/>
    <property type="match status" value="1"/>
</dbReference>
<reference evidence="2 3" key="1">
    <citation type="submission" date="2018-10" db="EMBL/GenBank/DDBJ databases">
        <authorList>
            <person name="Chen X."/>
        </authorList>
    </citation>
    <scope>NUCLEOTIDE SEQUENCE [LARGE SCALE GENOMIC DNA]</scope>
    <source>
        <strain evidence="2 3">YIM 102668</strain>
    </source>
</reference>
<evidence type="ECO:0000313" key="2">
    <source>
        <dbReference type="EMBL" id="RLZ12751.1"/>
    </source>
</evidence>
<dbReference type="Proteomes" id="UP000275348">
    <property type="component" value="Unassembled WGS sequence"/>
</dbReference>
<dbReference type="InterPro" id="IPR038078">
    <property type="entry name" value="PhoU-like_sf"/>
</dbReference>
<comment type="similarity">
    <text evidence="1">Belongs to the UPF0111 family.</text>
</comment>